<evidence type="ECO:0000256" key="8">
    <source>
        <dbReference type="ARBA" id="ARBA00023136"/>
    </source>
</evidence>
<feature type="transmembrane region" description="Helical" evidence="9">
    <location>
        <begin position="95"/>
        <end position="116"/>
    </location>
</feature>
<dbReference type="RefSeq" id="WP_272735345.1">
    <property type="nucleotide sequence ID" value="NZ_CP116942.1"/>
</dbReference>
<evidence type="ECO:0000256" key="2">
    <source>
        <dbReference type="ARBA" id="ARBA00007783"/>
    </source>
</evidence>
<evidence type="ECO:0000256" key="3">
    <source>
        <dbReference type="ARBA" id="ARBA00022448"/>
    </source>
</evidence>
<keyword evidence="5" id="KW-0997">Cell inner membrane</keyword>
<dbReference type="PROSITE" id="PS51012">
    <property type="entry name" value="ABC_TM2"/>
    <property type="match status" value="1"/>
</dbReference>
<dbReference type="PANTHER" id="PTHR30413:SF8">
    <property type="entry name" value="TRANSPORT PERMEASE PROTEIN"/>
    <property type="match status" value="1"/>
</dbReference>
<evidence type="ECO:0000259" key="10">
    <source>
        <dbReference type="PROSITE" id="PS51012"/>
    </source>
</evidence>
<feature type="transmembrane region" description="Helical" evidence="9">
    <location>
        <begin position="301"/>
        <end position="323"/>
    </location>
</feature>
<dbReference type="KEGG" id="ima:PO878_15050"/>
<dbReference type="GO" id="GO:0015920">
    <property type="term" value="P:lipopolysaccharide transport"/>
    <property type="evidence" value="ECO:0007669"/>
    <property type="project" value="TreeGrafter"/>
</dbReference>
<evidence type="ECO:0000256" key="4">
    <source>
        <dbReference type="ARBA" id="ARBA00022475"/>
    </source>
</evidence>
<evidence type="ECO:0000256" key="9">
    <source>
        <dbReference type="RuleBase" id="RU361157"/>
    </source>
</evidence>
<keyword evidence="8 9" id="KW-0472">Membrane</keyword>
<evidence type="ECO:0000256" key="6">
    <source>
        <dbReference type="ARBA" id="ARBA00022692"/>
    </source>
</evidence>
<dbReference type="GO" id="GO:0005886">
    <property type="term" value="C:plasma membrane"/>
    <property type="evidence" value="ECO:0007669"/>
    <property type="project" value="UniProtKB-SubCell"/>
</dbReference>
<feature type="domain" description="ABC transmembrane type-2" evidence="10">
    <location>
        <begin position="65"/>
        <end position="326"/>
    </location>
</feature>
<accession>A0AAE9Y7N2</accession>
<evidence type="ECO:0000313" key="11">
    <source>
        <dbReference type="EMBL" id="WCO65819.1"/>
    </source>
</evidence>
<comment type="similarity">
    <text evidence="2 9">Belongs to the ABC-2 integral membrane protein family.</text>
</comment>
<evidence type="ECO:0000256" key="1">
    <source>
        <dbReference type="ARBA" id="ARBA00004429"/>
    </source>
</evidence>
<evidence type="ECO:0000313" key="12">
    <source>
        <dbReference type="Proteomes" id="UP001216390"/>
    </source>
</evidence>
<keyword evidence="4 9" id="KW-1003">Cell membrane</keyword>
<name>A0AAE9Y7N2_9ACTN</name>
<dbReference type="InterPro" id="IPR047817">
    <property type="entry name" value="ABC2_TM_bact-type"/>
</dbReference>
<feature type="transmembrane region" description="Helical" evidence="9">
    <location>
        <begin position="64"/>
        <end position="89"/>
    </location>
</feature>
<reference evidence="11" key="1">
    <citation type="submission" date="2023-01" db="EMBL/GenBank/DDBJ databases">
        <title>The diversity of Class Acidimicrobiia in South China Sea sediment environments and the proposal of Iamia marina sp. nov., a novel species of the genus Iamia.</title>
        <authorList>
            <person name="He Y."/>
            <person name="Tian X."/>
        </authorList>
    </citation>
    <scope>NUCLEOTIDE SEQUENCE</scope>
    <source>
        <strain evidence="11">DSM 19957</strain>
    </source>
</reference>
<comment type="subcellular location">
    <subcellularLocation>
        <location evidence="1">Cell inner membrane</location>
        <topology evidence="1">Multi-pass membrane protein</topology>
    </subcellularLocation>
    <subcellularLocation>
        <location evidence="9">Cell membrane</location>
        <topology evidence="9">Multi-pass membrane protein</topology>
    </subcellularLocation>
</comment>
<evidence type="ECO:0000256" key="5">
    <source>
        <dbReference type="ARBA" id="ARBA00022519"/>
    </source>
</evidence>
<feature type="transmembrane region" description="Helical" evidence="9">
    <location>
        <begin position="137"/>
        <end position="164"/>
    </location>
</feature>
<dbReference type="EMBL" id="CP116942">
    <property type="protein sequence ID" value="WCO65819.1"/>
    <property type="molecule type" value="Genomic_DNA"/>
</dbReference>
<dbReference type="InterPro" id="IPR013525">
    <property type="entry name" value="ABC2_TM"/>
</dbReference>
<dbReference type="GO" id="GO:0140359">
    <property type="term" value="F:ABC-type transporter activity"/>
    <property type="evidence" value="ECO:0007669"/>
    <property type="project" value="InterPro"/>
</dbReference>
<sequence length="334" mass="37014">MTATAPPDHEVGTLTPEAHPDVAPALEVSKRPNPLQRLANVWRYRELLGNLTRKELKVKYKNSVLGFVWTLLNPALYLVVFSVVFAEVLRVQVPYYAIFFLSGLLVWNFFSTSLGAGTGSITMNAQLVQKVWFPREILPLASIGAAIVHFFLQATVLIAALALFRRAPSLDYLPALPLAVVVLLLLASALAIALSAINVYLRDTEHLLELALLAWFWLSCIVYPYRLVVERLGPGREWMASLNPVIPIVTTFQRVLYNPEPVNFGWYINQPSDGSMSGTDPANVVPDITAPALITHPLSWYITRLSVVGVVAIALLLGALWLFGRLEDDMAEEI</sequence>
<gene>
    <name evidence="11" type="ORF">PO878_15050</name>
</gene>
<dbReference type="PANTHER" id="PTHR30413">
    <property type="entry name" value="INNER MEMBRANE TRANSPORT PERMEASE"/>
    <property type="match status" value="1"/>
</dbReference>
<feature type="transmembrane region" description="Helical" evidence="9">
    <location>
        <begin position="176"/>
        <end position="200"/>
    </location>
</feature>
<organism evidence="11 12">
    <name type="scientific">Iamia majanohamensis</name>
    <dbReference type="NCBI Taxonomy" id="467976"/>
    <lineage>
        <taxon>Bacteria</taxon>
        <taxon>Bacillati</taxon>
        <taxon>Actinomycetota</taxon>
        <taxon>Acidimicrobiia</taxon>
        <taxon>Acidimicrobiales</taxon>
        <taxon>Iamiaceae</taxon>
        <taxon>Iamia</taxon>
    </lineage>
</organism>
<protein>
    <recommendedName>
        <fullName evidence="9">Transport permease protein</fullName>
    </recommendedName>
</protein>
<keyword evidence="12" id="KW-1185">Reference proteome</keyword>
<feature type="transmembrane region" description="Helical" evidence="9">
    <location>
        <begin position="207"/>
        <end position="225"/>
    </location>
</feature>
<keyword evidence="3 9" id="KW-0813">Transport</keyword>
<dbReference type="AlphaFoldDB" id="A0AAE9Y7N2"/>
<dbReference type="Pfam" id="PF01061">
    <property type="entry name" value="ABC2_membrane"/>
    <property type="match status" value="1"/>
</dbReference>
<evidence type="ECO:0000256" key="7">
    <source>
        <dbReference type="ARBA" id="ARBA00022989"/>
    </source>
</evidence>
<proteinExistence type="inferred from homology"/>
<keyword evidence="6 9" id="KW-0812">Transmembrane</keyword>
<dbReference type="Proteomes" id="UP001216390">
    <property type="component" value="Chromosome"/>
</dbReference>
<keyword evidence="7 9" id="KW-1133">Transmembrane helix</keyword>